<sequence>MLKSGEGRPVPFSTILASHGRAGVAGDVVGASWTWQCGGMFTPCVANTRIDCFSVTASAMRPPARAVPLLPSG</sequence>
<dbReference type="EMBL" id="VSRR010131854">
    <property type="protein sequence ID" value="MPD02527.1"/>
    <property type="molecule type" value="Genomic_DNA"/>
</dbReference>
<reference evidence="1 2" key="1">
    <citation type="submission" date="2019-05" db="EMBL/GenBank/DDBJ databases">
        <title>Another draft genome of Portunus trituberculatus and its Hox gene families provides insights of decapod evolution.</title>
        <authorList>
            <person name="Jeong J.-H."/>
            <person name="Song I."/>
            <person name="Kim S."/>
            <person name="Choi T."/>
            <person name="Kim D."/>
            <person name="Ryu S."/>
            <person name="Kim W."/>
        </authorList>
    </citation>
    <scope>NUCLEOTIDE SEQUENCE [LARGE SCALE GENOMIC DNA]</scope>
    <source>
        <tissue evidence="1">Muscle</tissue>
    </source>
</reference>
<accession>A0A5B7K7J0</accession>
<name>A0A5B7K7J0_PORTR</name>
<keyword evidence="2" id="KW-1185">Reference proteome</keyword>
<gene>
    <name evidence="1" type="ORF">E2C01_098116</name>
</gene>
<dbReference type="AlphaFoldDB" id="A0A5B7K7J0"/>
<evidence type="ECO:0000313" key="1">
    <source>
        <dbReference type="EMBL" id="MPD02527.1"/>
    </source>
</evidence>
<proteinExistence type="predicted"/>
<dbReference type="Proteomes" id="UP000324222">
    <property type="component" value="Unassembled WGS sequence"/>
</dbReference>
<evidence type="ECO:0000313" key="2">
    <source>
        <dbReference type="Proteomes" id="UP000324222"/>
    </source>
</evidence>
<organism evidence="1 2">
    <name type="scientific">Portunus trituberculatus</name>
    <name type="common">Swimming crab</name>
    <name type="synonym">Neptunus trituberculatus</name>
    <dbReference type="NCBI Taxonomy" id="210409"/>
    <lineage>
        <taxon>Eukaryota</taxon>
        <taxon>Metazoa</taxon>
        <taxon>Ecdysozoa</taxon>
        <taxon>Arthropoda</taxon>
        <taxon>Crustacea</taxon>
        <taxon>Multicrustacea</taxon>
        <taxon>Malacostraca</taxon>
        <taxon>Eumalacostraca</taxon>
        <taxon>Eucarida</taxon>
        <taxon>Decapoda</taxon>
        <taxon>Pleocyemata</taxon>
        <taxon>Brachyura</taxon>
        <taxon>Eubrachyura</taxon>
        <taxon>Portunoidea</taxon>
        <taxon>Portunidae</taxon>
        <taxon>Portuninae</taxon>
        <taxon>Portunus</taxon>
    </lineage>
</organism>
<comment type="caution">
    <text evidence="1">The sequence shown here is derived from an EMBL/GenBank/DDBJ whole genome shotgun (WGS) entry which is preliminary data.</text>
</comment>
<protein>
    <submittedName>
        <fullName evidence="1">Uncharacterized protein</fullName>
    </submittedName>
</protein>